<gene>
    <name evidence="3" type="ORF">P6F46_21960</name>
</gene>
<evidence type="ECO:0000256" key="1">
    <source>
        <dbReference type="SAM" id="Coils"/>
    </source>
</evidence>
<dbReference type="Proteomes" id="UP001229716">
    <property type="component" value="Unassembled WGS sequence"/>
</dbReference>
<keyword evidence="2" id="KW-0472">Membrane</keyword>
<feature type="coiled-coil region" evidence="1">
    <location>
        <begin position="82"/>
        <end position="109"/>
    </location>
</feature>
<sequence length="111" mass="12940">MKCTFNILYILIKNNKGTLQTYEKALWIPLLVILVLALGFGANYFLGSEKVNTIIERADSSMEKEDYKRANDLYAEASELKQDKKTDDLKTLSKEMNRLNDMKKQKHQRLH</sequence>
<feature type="transmembrane region" description="Helical" evidence="2">
    <location>
        <begin position="26"/>
        <end position="46"/>
    </location>
</feature>
<comment type="caution">
    <text evidence="3">The sequence shown here is derived from an EMBL/GenBank/DDBJ whole genome shotgun (WGS) entry which is preliminary data.</text>
</comment>
<proteinExistence type="predicted"/>
<name>A0ABT7KXK2_9BACI</name>
<organism evidence="3 4">
    <name type="scientific">Bacillus shihchuchen</name>
    <dbReference type="NCBI Taxonomy" id="3036942"/>
    <lineage>
        <taxon>Bacteria</taxon>
        <taxon>Bacillati</taxon>
        <taxon>Bacillota</taxon>
        <taxon>Bacilli</taxon>
        <taxon>Bacillales</taxon>
        <taxon>Bacillaceae</taxon>
        <taxon>Bacillus</taxon>
        <taxon>Bacillus cereus group</taxon>
    </lineage>
</organism>
<dbReference type="EMBL" id="JASWHZ010000001">
    <property type="protein sequence ID" value="MDL2418841.1"/>
    <property type="molecule type" value="Genomic_DNA"/>
</dbReference>
<keyword evidence="2" id="KW-1133">Transmembrane helix</keyword>
<evidence type="ECO:0000313" key="3">
    <source>
        <dbReference type="EMBL" id="MDL2418841.1"/>
    </source>
</evidence>
<evidence type="ECO:0000313" key="4">
    <source>
        <dbReference type="Proteomes" id="UP001229716"/>
    </source>
</evidence>
<evidence type="ECO:0000256" key="2">
    <source>
        <dbReference type="SAM" id="Phobius"/>
    </source>
</evidence>
<keyword evidence="4" id="KW-1185">Reference proteome</keyword>
<protein>
    <submittedName>
        <fullName evidence="3">Uncharacterized protein</fullName>
    </submittedName>
</protein>
<keyword evidence="1" id="KW-0175">Coiled coil</keyword>
<keyword evidence="2" id="KW-0812">Transmembrane</keyword>
<reference evidence="3 4" key="1">
    <citation type="journal article" date="2023" name="Int. J. Mol. Sci.">
        <title>Pathogenicity and Genomic Characterization of a Novel Genospecies, Bacillus shihchuchen, of the Bacillus cereus Group Isolated from Chinese Softshell Turtle (Pelodiscus sinensis).</title>
        <authorList>
            <person name="Cheng L.W."/>
            <person name="Byadgi O.V."/>
            <person name="Tsai C.E."/>
            <person name="Wang P.C."/>
            <person name="Chen S.C."/>
        </authorList>
    </citation>
    <scope>NUCLEOTIDE SEQUENCE [LARGE SCALE GENOMIC DNA]</scope>
    <source>
        <strain evidence="3 4">QF108-045</strain>
    </source>
</reference>
<accession>A0ABT7KXK2</accession>